<feature type="transmembrane region" description="Helical" evidence="7">
    <location>
        <begin position="221"/>
        <end position="239"/>
    </location>
</feature>
<keyword evidence="4 7" id="KW-0812">Transmembrane</keyword>
<dbReference type="PANTHER" id="PTHR47371">
    <property type="entry name" value="LIPOTEICHOIC ACID SYNTHASE"/>
    <property type="match status" value="1"/>
</dbReference>
<feature type="transmembrane region" description="Helical" evidence="7">
    <location>
        <begin position="336"/>
        <end position="353"/>
    </location>
</feature>
<evidence type="ECO:0000259" key="10">
    <source>
        <dbReference type="Pfam" id="PF16158"/>
    </source>
</evidence>
<feature type="transmembrane region" description="Helical" evidence="7">
    <location>
        <begin position="146"/>
        <end position="169"/>
    </location>
</feature>
<feature type="chain" id="PRO_5045228445" evidence="8">
    <location>
        <begin position="27"/>
        <end position="809"/>
    </location>
</feature>
<dbReference type="EMBL" id="CP027059">
    <property type="protein sequence ID" value="UQZ83944.1"/>
    <property type="molecule type" value="Genomic_DNA"/>
</dbReference>
<evidence type="ECO:0000256" key="4">
    <source>
        <dbReference type="ARBA" id="ARBA00022692"/>
    </source>
</evidence>
<dbReference type="Gene3D" id="2.60.40.10">
    <property type="entry name" value="Immunoglobulins"/>
    <property type="match status" value="1"/>
</dbReference>
<reference evidence="11" key="2">
    <citation type="journal article" date="2021" name="J Anim Sci Technol">
        <title>Complete genome sequence of Paenibacillus konkukensis sp. nov. SK3146 as a potential probiotic strain.</title>
        <authorList>
            <person name="Jung H.I."/>
            <person name="Park S."/>
            <person name="Niu K.M."/>
            <person name="Lee S.W."/>
            <person name="Kothari D."/>
            <person name="Yi K.J."/>
            <person name="Kim S.K."/>
        </authorList>
    </citation>
    <scope>NUCLEOTIDE SEQUENCE</scope>
    <source>
        <strain evidence="11">SK3146</strain>
    </source>
</reference>
<dbReference type="PANTHER" id="PTHR47371:SF3">
    <property type="entry name" value="PHOSPHOGLYCEROL TRANSFERASE I"/>
    <property type="match status" value="1"/>
</dbReference>
<evidence type="ECO:0000313" key="12">
    <source>
        <dbReference type="Proteomes" id="UP001057134"/>
    </source>
</evidence>
<dbReference type="InterPro" id="IPR000917">
    <property type="entry name" value="Sulfatase_N"/>
</dbReference>
<name>A0ABY4RQG5_9BACL</name>
<dbReference type="Pfam" id="PF00884">
    <property type="entry name" value="Sulfatase"/>
    <property type="match status" value="1"/>
</dbReference>
<evidence type="ECO:0000256" key="6">
    <source>
        <dbReference type="ARBA" id="ARBA00023136"/>
    </source>
</evidence>
<keyword evidence="12" id="KW-1185">Reference proteome</keyword>
<evidence type="ECO:0000256" key="2">
    <source>
        <dbReference type="ARBA" id="ARBA00004936"/>
    </source>
</evidence>
<dbReference type="RefSeq" id="WP_249865908.1">
    <property type="nucleotide sequence ID" value="NZ_CP027059.1"/>
</dbReference>
<feature type="domain" description="Nbr1 FW" evidence="10">
    <location>
        <begin position="54"/>
        <end position="132"/>
    </location>
</feature>
<dbReference type="InterPro" id="IPR050448">
    <property type="entry name" value="OpgB/LTA_synthase_biosynth"/>
</dbReference>
<keyword evidence="3" id="KW-1003">Cell membrane</keyword>
<dbReference type="CDD" id="cd16015">
    <property type="entry name" value="LTA_synthase"/>
    <property type="match status" value="1"/>
</dbReference>
<evidence type="ECO:0000313" key="11">
    <source>
        <dbReference type="EMBL" id="UQZ83944.1"/>
    </source>
</evidence>
<comment type="pathway">
    <text evidence="2">Cell wall biogenesis; lipoteichoic acid biosynthesis.</text>
</comment>
<keyword evidence="8" id="KW-0732">Signal</keyword>
<evidence type="ECO:0000259" key="9">
    <source>
        <dbReference type="Pfam" id="PF00884"/>
    </source>
</evidence>
<feature type="transmembrane region" description="Helical" evidence="7">
    <location>
        <begin position="246"/>
        <end position="267"/>
    </location>
</feature>
<dbReference type="InterPro" id="IPR017850">
    <property type="entry name" value="Alkaline_phosphatase_core_sf"/>
</dbReference>
<dbReference type="Gene3D" id="3.40.720.10">
    <property type="entry name" value="Alkaline Phosphatase, subunit A"/>
    <property type="match status" value="1"/>
</dbReference>
<proteinExistence type="predicted"/>
<feature type="domain" description="Sulfatase N-terminal" evidence="9">
    <location>
        <begin position="430"/>
        <end position="714"/>
    </location>
</feature>
<evidence type="ECO:0000256" key="3">
    <source>
        <dbReference type="ARBA" id="ARBA00022475"/>
    </source>
</evidence>
<dbReference type="SUPFAM" id="SSF53649">
    <property type="entry name" value="Alkaline phosphatase-like"/>
    <property type="match status" value="1"/>
</dbReference>
<comment type="subcellular location">
    <subcellularLocation>
        <location evidence="1">Cell membrane</location>
        <topology evidence="1">Multi-pass membrane protein</topology>
    </subcellularLocation>
</comment>
<feature type="transmembrane region" description="Helical" evidence="7">
    <location>
        <begin position="189"/>
        <end position="209"/>
    </location>
</feature>
<accession>A0ABY4RQG5</accession>
<dbReference type="Pfam" id="PF16158">
    <property type="entry name" value="N_BRCA1_IG"/>
    <property type="match status" value="1"/>
</dbReference>
<organism evidence="11 12">
    <name type="scientific">Paenibacillus konkukensis</name>
    <dbReference type="NCBI Taxonomy" id="2020716"/>
    <lineage>
        <taxon>Bacteria</taxon>
        <taxon>Bacillati</taxon>
        <taxon>Bacillota</taxon>
        <taxon>Bacilli</taxon>
        <taxon>Bacillales</taxon>
        <taxon>Paenibacillaceae</taxon>
        <taxon>Paenibacillus</taxon>
    </lineage>
</organism>
<evidence type="ECO:0000256" key="7">
    <source>
        <dbReference type="SAM" id="Phobius"/>
    </source>
</evidence>
<dbReference type="Gene3D" id="3.30.1120.170">
    <property type="match status" value="1"/>
</dbReference>
<keyword evidence="5 7" id="KW-1133">Transmembrane helix</keyword>
<keyword evidence="6 7" id="KW-0472">Membrane</keyword>
<evidence type="ECO:0000256" key="5">
    <source>
        <dbReference type="ARBA" id="ARBA00022989"/>
    </source>
</evidence>
<dbReference type="InterPro" id="IPR032350">
    <property type="entry name" value="Nbr1_FW"/>
</dbReference>
<sequence>MKKVISFFLTLCTVSLLFLHSLPVLAAEPTYGVEISGGNIGNLFDNSTKEVKVHLKNTGNTTWSDDKQIHLSYHLLDDQGNMVLHDGLRSNLPQDVEPGESVDVTAKVQAPEQPGSYQIQWDMVQENVTWFSEKNPNNSVTYKLNVVSYSLFMTVIILIVVFAAVLAYILDRKKIIKVPTYIRKIPKMLWAKFDLIWFTIAVYIKMLYFSDLTHIVLTPDAKKVSFLFALLIGLLFNLMKHRKRRVAIVSVINLIISLTILGDLVYLEYFDNVLSIPVLLYMGQAASVKGSIMQLLHYNQLYVLADLIIGVVLLLLPQKIYFPELRMVGKSINKKALTGALFVACTALLFLNIKTISKENPGIFVQRFSNSKIVESVGVMNYHLFDAYKFVSASFNKPKVTTDQLAAMSEWFKGHYTNDKNADYGVAKGKNVIVLQVEALQQFVIGLKVNGQEVTPNLNKLIKDSMYYENYFDQTNQGRTSDGEFTSLTSLYPLNEGSVYFSYPQQNYDSLPYALKDNGYTTFSAHAYDGQFWNRKTMHQHLGIDTSMFGSDFAPGENIGWGLSDKDFLSQSVQKIATLQQPFFSFLITLSNHHPYDALPAQYKVFDEKEGSMLDRYLNTAHYTDMAIGAFIDELKSKGLYDNTVLAIYGDHDSAIDIKDISTVVQTGTEPIDASKLDKVPLIIHIPGYTKNATSSTVAGHLDLTPSILHLLGISEENHLFMGNDLFENDPSRLVVFRNGSYADQSHYFLTLSGSIQDGQCYDLSTDQLQPNSACSANAEEARKRLDMSDLMIQANLMPRLKSEETAIK</sequence>
<evidence type="ECO:0000256" key="1">
    <source>
        <dbReference type="ARBA" id="ARBA00004651"/>
    </source>
</evidence>
<reference evidence="11" key="1">
    <citation type="submission" date="2018-02" db="EMBL/GenBank/DDBJ databases">
        <authorList>
            <person name="Kim S.-K."/>
            <person name="Jung H.-I."/>
            <person name="Lee S.-W."/>
        </authorList>
    </citation>
    <scope>NUCLEOTIDE SEQUENCE</scope>
    <source>
        <strain evidence="11">SK3146</strain>
    </source>
</reference>
<feature type="transmembrane region" description="Helical" evidence="7">
    <location>
        <begin position="298"/>
        <end position="316"/>
    </location>
</feature>
<gene>
    <name evidence="11" type="primary">ltaS1_1</name>
    <name evidence="11" type="ORF">SK3146_03156</name>
</gene>
<feature type="signal peptide" evidence="8">
    <location>
        <begin position="1"/>
        <end position="26"/>
    </location>
</feature>
<dbReference type="InterPro" id="IPR013783">
    <property type="entry name" value="Ig-like_fold"/>
</dbReference>
<protein>
    <submittedName>
        <fullName evidence="11">Lipoteichoic acid synthase 1</fullName>
    </submittedName>
</protein>
<evidence type="ECO:0000256" key="8">
    <source>
        <dbReference type="SAM" id="SignalP"/>
    </source>
</evidence>
<dbReference type="Proteomes" id="UP001057134">
    <property type="component" value="Chromosome"/>
</dbReference>